<name>D1PVM4_9BACT</name>
<evidence type="ECO:0000256" key="5">
    <source>
        <dbReference type="PROSITE-ProRule" id="PRU01240"/>
    </source>
</evidence>
<dbReference type="InterPro" id="IPR000209">
    <property type="entry name" value="Peptidase_S8/S53_dom"/>
</dbReference>
<keyword evidence="2 5" id="KW-0645">Protease</keyword>
<accession>D1PVM4</accession>
<dbReference type="PROSITE" id="PS51892">
    <property type="entry name" value="SUBTILASE"/>
    <property type="match status" value="1"/>
</dbReference>
<dbReference type="InterPro" id="IPR023828">
    <property type="entry name" value="Peptidase_S8_Ser-AS"/>
</dbReference>
<comment type="similarity">
    <text evidence="1 5">Belongs to the peptidase S8 family.</text>
</comment>
<keyword evidence="3 5" id="KW-0378">Hydrolase</keyword>
<feature type="active site" description="Charge relay system" evidence="5">
    <location>
        <position position="289"/>
    </location>
</feature>
<evidence type="ECO:0000313" key="7">
    <source>
        <dbReference type="EMBL" id="EFA44594.1"/>
    </source>
</evidence>
<dbReference type="PROSITE" id="PS00138">
    <property type="entry name" value="SUBTILASE_SER"/>
    <property type="match status" value="1"/>
</dbReference>
<sequence length="513" mass="56385">MIYLKIVIGLLLAGAPLTGYAQKMDVYVGWHKQWNDSLKGANVTAAQQYMKDKRIKPRKTIIVGIIDSGIEPGDQSVAGSLWTNKKEKLNGKDDDGNGYVDDVHGWNFLGTKDGTFNMTSAGTEEFREFKRLYPKYKNVNEKDPQVDDEEEYEYYLRMKKKAGIASYIRFYGYARQKNACIDKMDSILHVQPQLAVDTLTLSGMMHQEVADTLWSAYAETILADLLRTDRKTLWTDFVKKQHDDLALMARRISGIEHDADKRLLMGDNMDDADDRFYGNNTLNVEGHDHGHFVATVVAGRSADSRREGIWPAARLLTVRCAPNGDEYDKDVSSAIRYAVDNGAKVLNISLGKYASPRADMVNAALEYAASKDVLVITAGGNNHLNIDSTFYYPTAIDAHGRPMAHVIRVGGSAMDGSLSSISNFGSETIDLYAPGEYIAGFYPGDKPDMANGTSVAAPVVSGVAAMLRACFPKLKACEIKQILMATVHKMPGLQSVSGGIVDACAAMKMAKGK</sequence>
<feature type="domain" description="Peptidase S8/S53" evidence="6">
    <location>
        <begin position="59"/>
        <end position="489"/>
    </location>
</feature>
<evidence type="ECO:0000256" key="4">
    <source>
        <dbReference type="ARBA" id="ARBA00022825"/>
    </source>
</evidence>
<dbReference type="GO" id="GO:0006508">
    <property type="term" value="P:proteolysis"/>
    <property type="evidence" value="ECO:0007669"/>
    <property type="project" value="UniProtKB-KW"/>
</dbReference>
<dbReference type="Gene3D" id="3.40.50.200">
    <property type="entry name" value="Peptidase S8/S53 domain"/>
    <property type="match status" value="2"/>
</dbReference>
<dbReference type="InterPro" id="IPR036852">
    <property type="entry name" value="Peptidase_S8/S53_dom_sf"/>
</dbReference>
<dbReference type="Pfam" id="PF00082">
    <property type="entry name" value="Peptidase_S8"/>
    <property type="match status" value="1"/>
</dbReference>
<dbReference type="HOGENOM" id="CLU_022359_0_0_10"/>
<dbReference type="Proteomes" id="UP000003160">
    <property type="component" value="Unassembled WGS sequence"/>
</dbReference>
<evidence type="ECO:0000256" key="1">
    <source>
        <dbReference type="ARBA" id="ARBA00011073"/>
    </source>
</evidence>
<evidence type="ECO:0000313" key="8">
    <source>
        <dbReference type="Proteomes" id="UP000003160"/>
    </source>
</evidence>
<dbReference type="PANTHER" id="PTHR43806">
    <property type="entry name" value="PEPTIDASE S8"/>
    <property type="match status" value="1"/>
</dbReference>
<dbReference type="GO" id="GO:0004252">
    <property type="term" value="F:serine-type endopeptidase activity"/>
    <property type="evidence" value="ECO:0007669"/>
    <property type="project" value="UniProtKB-UniRule"/>
</dbReference>
<proteinExistence type="inferred from homology"/>
<dbReference type="AlphaFoldDB" id="D1PVM4"/>
<organism evidence="7 8">
    <name type="scientific">Hallella bergensis DSM 17361</name>
    <dbReference type="NCBI Taxonomy" id="585502"/>
    <lineage>
        <taxon>Bacteria</taxon>
        <taxon>Pseudomonadati</taxon>
        <taxon>Bacteroidota</taxon>
        <taxon>Bacteroidia</taxon>
        <taxon>Bacteroidales</taxon>
        <taxon>Prevotellaceae</taxon>
        <taxon>Hallella</taxon>
    </lineage>
</organism>
<comment type="caution">
    <text evidence="7">The sequence shown here is derived from an EMBL/GenBank/DDBJ whole genome shotgun (WGS) entry which is preliminary data.</text>
</comment>
<evidence type="ECO:0000259" key="6">
    <source>
        <dbReference type="Pfam" id="PF00082"/>
    </source>
</evidence>
<reference evidence="7 8" key="1">
    <citation type="submission" date="2009-10" db="EMBL/GenBank/DDBJ databases">
        <authorList>
            <person name="Qin X."/>
            <person name="Bachman B."/>
            <person name="Battles P."/>
            <person name="Bell A."/>
            <person name="Bess C."/>
            <person name="Bickham C."/>
            <person name="Chaboub L."/>
            <person name="Chen D."/>
            <person name="Coyle M."/>
            <person name="Deiros D.R."/>
            <person name="Dinh H."/>
            <person name="Forbes L."/>
            <person name="Fowler G."/>
            <person name="Francisco L."/>
            <person name="Fu Q."/>
            <person name="Gubbala S."/>
            <person name="Hale W."/>
            <person name="Han Y."/>
            <person name="Hemphill L."/>
            <person name="Highlander S.K."/>
            <person name="Hirani K."/>
            <person name="Hogues M."/>
            <person name="Jackson L."/>
            <person name="Jakkamsetti A."/>
            <person name="Javaid M."/>
            <person name="Jiang H."/>
            <person name="Korchina V."/>
            <person name="Kovar C."/>
            <person name="Lara F."/>
            <person name="Lee S."/>
            <person name="Mata R."/>
            <person name="Mathew T."/>
            <person name="Moen C."/>
            <person name="Morales K."/>
            <person name="Munidasa M."/>
            <person name="Nazareth L."/>
            <person name="Ngo R."/>
            <person name="Nguyen L."/>
            <person name="Okwuonu G."/>
            <person name="Ongeri F."/>
            <person name="Patil S."/>
            <person name="Petrosino J."/>
            <person name="Pham C."/>
            <person name="Pham P."/>
            <person name="Pu L.-L."/>
            <person name="Puazo M."/>
            <person name="Raj R."/>
            <person name="Reid J."/>
            <person name="Rouhana J."/>
            <person name="Saada N."/>
            <person name="Shang Y."/>
            <person name="Simmons D."/>
            <person name="Thornton R."/>
            <person name="Warren J."/>
            <person name="Weissenberger G."/>
            <person name="Zhang J."/>
            <person name="Zhang L."/>
            <person name="Zhou C."/>
            <person name="Zhu D."/>
            <person name="Muzny D."/>
            <person name="Worley K."/>
            <person name="Gibbs R."/>
        </authorList>
    </citation>
    <scope>NUCLEOTIDE SEQUENCE [LARGE SCALE GENOMIC DNA]</scope>
    <source>
        <strain evidence="7 8">DSM 17361</strain>
    </source>
</reference>
<keyword evidence="4 5" id="KW-0720">Serine protease</keyword>
<evidence type="ECO:0000256" key="2">
    <source>
        <dbReference type="ARBA" id="ARBA00022670"/>
    </source>
</evidence>
<dbReference type="PANTHER" id="PTHR43806:SF11">
    <property type="entry name" value="CEREVISIN-RELATED"/>
    <property type="match status" value="1"/>
</dbReference>
<feature type="active site" description="Charge relay system" evidence="5">
    <location>
        <position position="67"/>
    </location>
</feature>
<gene>
    <name evidence="7" type="ORF">HMPREF0645_1009</name>
</gene>
<dbReference type="SUPFAM" id="SSF52743">
    <property type="entry name" value="Subtilisin-like"/>
    <property type="match status" value="1"/>
</dbReference>
<dbReference type="eggNOG" id="COG1404">
    <property type="taxonomic scope" value="Bacteria"/>
</dbReference>
<dbReference type="PRINTS" id="PR00723">
    <property type="entry name" value="SUBTILISIN"/>
</dbReference>
<evidence type="ECO:0000256" key="3">
    <source>
        <dbReference type="ARBA" id="ARBA00022801"/>
    </source>
</evidence>
<dbReference type="EC" id="3.4.21.-" evidence="7"/>
<dbReference type="EMBL" id="ACKS01000039">
    <property type="protein sequence ID" value="EFA44594.1"/>
    <property type="molecule type" value="Genomic_DNA"/>
</dbReference>
<dbReference type="InterPro" id="IPR015500">
    <property type="entry name" value="Peptidase_S8_subtilisin-rel"/>
</dbReference>
<protein>
    <submittedName>
        <fullName evidence="7">Peptidase, S8/S53 family</fullName>
        <ecNumber evidence="7">3.4.21.-</ecNumber>
    </submittedName>
</protein>
<feature type="active site" description="Charge relay system" evidence="5">
    <location>
        <position position="454"/>
    </location>
</feature>
<dbReference type="RefSeq" id="WP_007173123.1">
    <property type="nucleotide sequence ID" value="NZ_GG704780.1"/>
</dbReference>
<dbReference type="InterPro" id="IPR050131">
    <property type="entry name" value="Peptidase_S8_subtilisin-like"/>
</dbReference>
<dbReference type="OrthoDB" id="9798386at2"/>
<keyword evidence="8" id="KW-1185">Reference proteome</keyword>